<dbReference type="CDD" id="cd01948">
    <property type="entry name" value="EAL"/>
    <property type="match status" value="1"/>
</dbReference>
<dbReference type="NCBIfam" id="TIGR00254">
    <property type="entry name" value="GGDEF"/>
    <property type="match status" value="1"/>
</dbReference>
<feature type="domain" description="Response regulatory" evidence="2">
    <location>
        <begin position="6"/>
        <end position="121"/>
    </location>
</feature>
<evidence type="ECO:0000259" key="4">
    <source>
        <dbReference type="PROSITE" id="PS50113"/>
    </source>
</evidence>
<dbReference type="SMART" id="SM00267">
    <property type="entry name" value="GGDEF"/>
    <property type="match status" value="1"/>
</dbReference>
<name>A0A6G7GY75_KUEST</name>
<dbReference type="Gene3D" id="3.30.450.20">
    <property type="entry name" value="PAS domain"/>
    <property type="match status" value="1"/>
</dbReference>
<dbReference type="Pfam" id="PF00990">
    <property type="entry name" value="GGDEF"/>
    <property type="match status" value="1"/>
</dbReference>
<dbReference type="Gene3D" id="3.40.50.2300">
    <property type="match status" value="1"/>
</dbReference>
<dbReference type="Pfam" id="PF00072">
    <property type="entry name" value="Response_reg"/>
    <property type="match status" value="1"/>
</dbReference>
<evidence type="ECO:0000256" key="1">
    <source>
        <dbReference type="PROSITE-ProRule" id="PRU00169"/>
    </source>
</evidence>
<dbReference type="PROSITE" id="PS50887">
    <property type="entry name" value="GGDEF"/>
    <property type="match status" value="1"/>
</dbReference>
<evidence type="ECO:0000313" key="7">
    <source>
        <dbReference type="EMBL" id="QII14302.1"/>
    </source>
</evidence>
<dbReference type="RefSeq" id="WP_164995675.1">
    <property type="nucleotide sequence ID" value="NZ_CP049055.1"/>
</dbReference>
<dbReference type="InterPro" id="IPR001633">
    <property type="entry name" value="EAL_dom"/>
</dbReference>
<dbReference type="InterPro" id="IPR011006">
    <property type="entry name" value="CheY-like_superfamily"/>
</dbReference>
<dbReference type="SMART" id="SM00086">
    <property type="entry name" value="PAC"/>
    <property type="match status" value="1"/>
</dbReference>
<dbReference type="InterPro" id="IPR000700">
    <property type="entry name" value="PAS-assoc_C"/>
</dbReference>
<reference evidence="7 8" key="1">
    <citation type="submission" date="2020-02" db="EMBL/GenBank/DDBJ databases">
        <title>Newly sequenced genome of strain CSTR1 showed variability in Candidatus Kuenenia stuttgartiensis genomes.</title>
        <authorList>
            <person name="Ding C."/>
            <person name="Adrian L."/>
        </authorList>
    </citation>
    <scope>NUCLEOTIDE SEQUENCE [LARGE SCALE GENOMIC DNA]</scope>
    <source>
        <strain evidence="7 8">CSTR1</strain>
    </source>
</reference>
<dbReference type="InterPro" id="IPR052155">
    <property type="entry name" value="Biofilm_reg_signaling"/>
</dbReference>
<dbReference type="InterPro" id="IPR035919">
    <property type="entry name" value="EAL_sf"/>
</dbReference>
<proteinExistence type="predicted"/>
<evidence type="ECO:0000259" key="6">
    <source>
        <dbReference type="PROSITE" id="PS50887"/>
    </source>
</evidence>
<feature type="domain" description="PAC" evidence="4">
    <location>
        <begin position="208"/>
        <end position="260"/>
    </location>
</feature>
<evidence type="ECO:0000313" key="8">
    <source>
        <dbReference type="Proteomes" id="UP000501926"/>
    </source>
</evidence>
<dbReference type="PROSITE" id="PS50883">
    <property type="entry name" value="EAL"/>
    <property type="match status" value="1"/>
</dbReference>
<dbReference type="PROSITE" id="PS50113">
    <property type="entry name" value="PAC"/>
    <property type="match status" value="1"/>
</dbReference>
<keyword evidence="7" id="KW-0548">Nucleotidyltransferase</keyword>
<dbReference type="SUPFAM" id="SSF52172">
    <property type="entry name" value="CheY-like"/>
    <property type="match status" value="1"/>
</dbReference>
<evidence type="ECO:0000259" key="3">
    <source>
        <dbReference type="PROSITE" id="PS50112"/>
    </source>
</evidence>
<dbReference type="Gene3D" id="3.20.20.450">
    <property type="entry name" value="EAL domain"/>
    <property type="match status" value="1"/>
</dbReference>
<keyword evidence="7" id="KW-0808">Transferase</keyword>
<dbReference type="GO" id="GO:0052621">
    <property type="term" value="F:diguanylate cyclase activity"/>
    <property type="evidence" value="ECO:0007669"/>
    <property type="project" value="UniProtKB-EC"/>
</dbReference>
<dbReference type="InterPro" id="IPR029787">
    <property type="entry name" value="Nucleotide_cyclase"/>
</dbReference>
<evidence type="ECO:0000259" key="5">
    <source>
        <dbReference type="PROSITE" id="PS50883"/>
    </source>
</evidence>
<feature type="domain" description="GGDEF" evidence="6">
    <location>
        <begin position="292"/>
        <end position="425"/>
    </location>
</feature>
<dbReference type="SMART" id="SM00448">
    <property type="entry name" value="REC"/>
    <property type="match status" value="1"/>
</dbReference>
<dbReference type="SUPFAM" id="SSF141868">
    <property type="entry name" value="EAL domain-like"/>
    <property type="match status" value="1"/>
</dbReference>
<feature type="domain" description="PAS" evidence="3">
    <location>
        <begin position="133"/>
        <end position="177"/>
    </location>
</feature>
<dbReference type="PANTHER" id="PTHR44757">
    <property type="entry name" value="DIGUANYLATE CYCLASE DGCP"/>
    <property type="match status" value="1"/>
</dbReference>
<dbReference type="SUPFAM" id="SSF55785">
    <property type="entry name" value="PYP-like sensor domain (PAS domain)"/>
    <property type="match status" value="1"/>
</dbReference>
<dbReference type="InterPro" id="IPR001610">
    <property type="entry name" value="PAC"/>
</dbReference>
<dbReference type="AlphaFoldDB" id="A0A6G7GY75"/>
<dbReference type="GO" id="GO:0000160">
    <property type="term" value="P:phosphorelay signal transduction system"/>
    <property type="evidence" value="ECO:0007669"/>
    <property type="project" value="InterPro"/>
</dbReference>
<dbReference type="FunFam" id="3.30.70.270:FF:000001">
    <property type="entry name" value="Diguanylate cyclase domain protein"/>
    <property type="match status" value="1"/>
</dbReference>
<dbReference type="SMART" id="SM00052">
    <property type="entry name" value="EAL"/>
    <property type="match status" value="1"/>
</dbReference>
<organism evidence="7 8">
    <name type="scientific">Kuenenia stuttgartiensis</name>
    <dbReference type="NCBI Taxonomy" id="174633"/>
    <lineage>
        <taxon>Bacteria</taxon>
        <taxon>Pseudomonadati</taxon>
        <taxon>Planctomycetota</taxon>
        <taxon>Candidatus Brocadiia</taxon>
        <taxon>Candidatus Brocadiales</taxon>
        <taxon>Candidatus Brocadiaceae</taxon>
        <taxon>Candidatus Kuenenia</taxon>
    </lineage>
</organism>
<dbReference type="InterPro" id="IPR000014">
    <property type="entry name" value="PAS"/>
</dbReference>
<dbReference type="Gene3D" id="3.30.70.270">
    <property type="match status" value="1"/>
</dbReference>
<dbReference type="EC" id="2.7.7.65" evidence="7"/>
<dbReference type="Pfam" id="PF13426">
    <property type="entry name" value="PAS_9"/>
    <property type="match status" value="1"/>
</dbReference>
<dbReference type="InterPro" id="IPR035965">
    <property type="entry name" value="PAS-like_dom_sf"/>
</dbReference>
<dbReference type="NCBIfam" id="TIGR00229">
    <property type="entry name" value="sensory_box"/>
    <property type="match status" value="1"/>
</dbReference>
<dbReference type="CDD" id="cd00130">
    <property type="entry name" value="PAS"/>
    <property type="match status" value="1"/>
</dbReference>
<dbReference type="InterPro" id="IPR001789">
    <property type="entry name" value="Sig_transdc_resp-reg_receiver"/>
</dbReference>
<gene>
    <name evidence="7" type="ORF">KsCSTR_49250</name>
</gene>
<dbReference type="Proteomes" id="UP000501926">
    <property type="component" value="Chromosome"/>
</dbReference>
<accession>A0A6G7GY75</accession>
<dbReference type="PROSITE" id="PS50110">
    <property type="entry name" value="RESPONSE_REGULATORY"/>
    <property type="match status" value="1"/>
</dbReference>
<dbReference type="InterPro" id="IPR043128">
    <property type="entry name" value="Rev_trsase/Diguanyl_cyclase"/>
</dbReference>
<dbReference type="CDD" id="cd01949">
    <property type="entry name" value="GGDEF"/>
    <property type="match status" value="1"/>
</dbReference>
<evidence type="ECO:0000259" key="2">
    <source>
        <dbReference type="PROSITE" id="PS50110"/>
    </source>
</evidence>
<keyword evidence="1" id="KW-0597">Phosphoprotein</keyword>
<dbReference type="SUPFAM" id="SSF55073">
    <property type="entry name" value="Nucleotide cyclase"/>
    <property type="match status" value="1"/>
</dbReference>
<dbReference type="InterPro" id="IPR000160">
    <property type="entry name" value="GGDEF_dom"/>
</dbReference>
<dbReference type="PROSITE" id="PS50112">
    <property type="entry name" value="PAS"/>
    <property type="match status" value="1"/>
</dbReference>
<protein>
    <submittedName>
        <fullName evidence="7">Putative diguanylate cyclase</fullName>
        <ecNumber evidence="7">2.7.7.65</ecNumber>
    </submittedName>
</protein>
<dbReference type="PANTHER" id="PTHR44757:SF2">
    <property type="entry name" value="BIOFILM ARCHITECTURE MAINTENANCE PROTEIN MBAA"/>
    <property type="match status" value="1"/>
</dbReference>
<feature type="domain" description="EAL" evidence="5">
    <location>
        <begin position="434"/>
        <end position="685"/>
    </location>
</feature>
<dbReference type="Pfam" id="PF00563">
    <property type="entry name" value="EAL"/>
    <property type="match status" value="1"/>
</dbReference>
<dbReference type="EMBL" id="CP049055">
    <property type="protein sequence ID" value="QII14302.1"/>
    <property type="molecule type" value="Genomic_DNA"/>
</dbReference>
<sequence length="685" mass="78161">MTKPFNILLVDDNKELGENIRDILEINGYSAERVSLGSDALLPAQNKHFDLALVDIELPDIKGTELVGKLASISPSTQYIYITGHATLDSTIEAIKQKDVISYEVKPLDIDRMLLTIQQAKIRIQTETELHKSEERYRRLIEGLQDNYFFFTRDASGVFTYISPSIKNILGYTPEEFHTRCREYLTDHPVNNDAAQCMTRSVKGIKQPPYEIEMYHKNGATRTLQMQEAPVFDSSKNVISIEGIARDITEIKTSQSQLVFLADHDPLTCLFNRRRFKEELELRLLEAQRNHIKGALLFLDLDNFKYVNDTLGHQHGDELLIKLSCILKERLRQTDILARLGGDEFAVILPNTEEEQAQHISKQLVELTRNCLALDSLNPLHITVSIGIAMFPAHGDTAETLLANADMAMYQAKDEGRDRGCIFSLEHKIHIETQYDWKRRIKIALEQNSFALYLQPIINVKTRKITAYEVLLRLTEKNQEVVPPLKFLGTAERFGIIHEIDRWVVVNAIRIIKELKLHENGIFLEINLSGKAFSDNELLSIIKREIGENILRPEMLIFEITETAIIENIAKAQHFIATLKSIGCRFALDDFGSGFSSFNYLKHLPVDYLKIDGSFIQHLSQNSVDQHLVKGMVEAARGLKKLTIAEFVETKETFQLLKEIGIDYAQGHYFGKPLSVCDALQQFNF</sequence>
<feature type="modified residue" description="4-aspartylphosphate" evidence="1">
    <location>
        <position position="55"/>
    </location>
</feature>